<dbReference type="OrthoDB" id="2355173at2"/>
<dbReference type="InterPro" id="IPR023393">
    <property type="entry name" value="START-like_dom_sf"/>
</dbReference>
<evidence type="ECO:0000256" key="1">
    <source>
        <dbReference type="ARBA" id="ARBA00006817"/>
    </source>
</evidence>
<accession>A0A4V1M7M3</accession>
<evidence type="ECO:0000259" key="2">
    <source>
        <dbReference type="Pfam" id="PF08327"/>
    </source>
</evidence>
<dbReference type="InterPro" id="IPR013538">
    <property type="entry name" value="ASHA1/2-like_C"/>
</dbReference>
<evidence type="ECO:0000313" key="4">
    <source>
        <dbReference type="Proteomes" id="UP000290204"/>
    </source>
</evidence>
<feature type="domain" description="Activator of Hsp90 ATPase homologue 1/2-like C-terminal" evidence="2">
    <location>
        <begin position="14"/>
        <end position="143"/>
    </location>
</feature>
<sequence>MQTANDIILEKIYKAPIPLVWKAITEEEHMRNWYFDFQNSFQLTVGTHFEWYGGDPKGKQWLHRGEMLEIVPNKKLVHSWTYPGYSGKAIAYWELSEVDAATTKLNFRFEFAEPFDANEPELVRGNFVMGWNELILNSLEQYLNKQ</sequence>
<gene>
    <name evidence="3" type="ORF">ESA94_08905</name>
</gene>
<evidence type="ECO:0000313" key="3">
    <source>
        <dbReference type="EMBL" id="RXK60575.1"/>
    </source>
</evidence>
<dbReference type="Proteomes" id="UP000290204">
    <property type="component" value="Unassembled WGS sequence"/>
</dbReference>
<dbReference type="EMBL" id="SDHW01000002">
    <property type="protein sequence ID" value="RXK60575.1"/>
    <property type="molecule type" value="Genomic_DNA"/>
</dbReference>
<organism evidence="3 4">
    <name type="scientific">Lacibacter luteus</name>
    <dbReference type="NCBI Taxonomy" id="2508719"/>
    <lineage>
        <taxon>Bacteria</taxon>
        <taxon>Pseudomonadati</taxon>
        <taxon>Bacteroidota</taxon>
        <taxon>Chitinophagia</taxon>
        <taxon>Chitinophagales</taxon>
        <taxon>Chitinophagaceae</taxon>
        <taxon>Lacibacter</taxon>
    </lineage>
</organism>
<keyword evidence="4" id="KW-1185">Reference proteome</keyword>
<dbReference type="Gene3D" id="3.30.530.20">
    <property type="match status" value="1"/>
</dbReference>
<proteinExistence type="inferred from homology"/>
<dbReference type="SUPFAM" id="SSF55961">
    <property type="entry name" value="Bet v1-like"/>
    <property type="match status" value="1"/>
</dbReference>
<comment type="similarity">
    <text evidence="1">Belongs to the AHA1 family.</text>
</comment>
<dbReference type="RefSeq" id="WP_129130536.1">
    <property type="nucleotide sequence ID" value="NZ_SDHW01000002.1"/>
</dbReference>
<dbReference type="Pfam" id="PF08327">
    <property type="entry name" value="AHSA1"/>
    <property type="match status" value="1"/>
</dbReference>
<dbReference type="AlphaFoldDB" id="A0A4V1M7M3"/>
<protein>
    <submittedName>
        <fullName evidence="3">SRPBCC domain-containing protein</fullName>
    </submittedName>
</protein>
<dbReference type="CDD" id="cd07814">
    <property type="entry name" value="SRPBCC_CalC_Aha1-like"/>
    <property type="match status" value="1"/>
</dbReference>
<reference evidence="3 4" key="1">
    <citation type="submission" date="2019-01" db="EMBL/GenBank/DDBJ databases">
        <title>Lacibacter sp. strain TTM-7.</title>
        <authorList>
            <person name="Chen W.-M."/>
        </authorList>
    </citation>
    <scope>NUCLEOTIDE SEQUENCE [LARGE SCALE GENOMIC DNA]</scope>
    <source>
        <strain evidence="3 4">TTM-7</strain>
    </source>
</reference>
<comment type="caution">
    <text evidence="3">The sequence shown here is derived from an EMBL/GenBank/DDBJ whole genome shotgun (WGS) entry which is preliminary data.</text>
</comment>
<name>A0A4V1M7M3_9BACT</name>